<sequence>QVSIVNHSLSLASNVRDPPLPFFYKDIIASVIKTVVDGFVESVDQSGSHGLVDTINILRPDRVFMFIVDMHYKVTAAAHPRHKCNYFAGIEVLVNLLDHRAAVPSTFSYLLNLAGQYVDCHYLSVQCCHIVSTLLKISKDSLSEETNRVLGEQLQFLTSKLVACVASSEAAPHNCKIDSSLVVSLLQQITVSNDSSLHGYIKELGPFPEFDVLHGIREFQQKMSGSYSPRDHFLKLVKRSFSLPPRFLLCGLKALHSNMSLKAKHIEENVVAFLKDAFQGSDKEVVDASWNLVRVCSLQSPTDVGAMVSDFISKVGIRDPHRVSFYLPGESHVHACGVLKNVIATESSLEASTEISSEVVLVLFRLFKKYLMEDSVQIIDITSQVLRGILSTECGQKTLEKLDSYEKSLIKAHSRGVNLELVERLVGNLACKTTAKSLSIEDFSLWSTTGKTFEMWICPLVYTMISYCDDVILRLLCHDIVLVKSEVAEFLFTHVIVNIAGREASHLDLCAVQECVFCESNMLIKSIQVTLCALNELRLCHVMVKMSAAAQNQHNIQKVNHMFQQQSGPSSALKSHSVSAKLKNLKRPSGLIFSTLLWEKVYWLAIDYLLVAKAAVKCGSYFTAFLYVEHWCEQHFHGLNLGSPDFSHHETLPLHVEILVSVVTQINEPDSLYGIVQSHKLTSQVIIFEHEGNWTKALEYYDLQVRSEPTAQNISSSYQEPDHLSNGIERKRPYKGLIRSLEQMGCKHLLDVYCQGLTSQREQSQNDQEFIELQYEAAWRAGNWGFFPLYSTTDASVSPHCNVVHHFNGNLHSCLRSLQEGEYDEFHRTVKNSKQALLMSIFHASSESTEFIYSTILRLQIFYHLEMAWDLRWSSPCNKKVPSSSSPKMLSDPVIPSISQLQLLNENWNCILEQTGLHMNLLEPFIAFRRALLRVLNSVECTLHHLWKSASVLRKGSRISQAAAALHEFKLLCSEIQEHSNLYWLGRLEEAKLLRAQGRNEMAINLAEYISQNHQLKDEGPDVFRLVGKWLAETRSSNSRIILEKYLKHAVNLADNCQTVNKLSTEKRNQMHFHLAHYADLLFRSHEERLCSSEWQVAMRLRKHKGDREDYALKIQLLQKQLAMDQEEENKLQEDRDNLLCIALSGYKRCLIIGEKYDVRVVFRLISLWFSLSTRQIVIDNMLGTIKEVQSYKFIQLVYQIASRIGSTKLSSGPPSFQFAVLSLVKKLALDHPYHTIYQLLALANGDRIKDKQRSRNSFVVDMDKKIAAEDLLTELSSYHRAIISQMKEMVEIYIKLAEMETRREVINLFIDFILIWDILNQYCTNVPVVTSHFPIDRTCQYPEGFFPHFKRLADTVTIMEGINAPKVVECLGSDGKWYRQLAKSGNDDLRQDAVMEQFFGLVNTFLSNNRDTWKRRLSIRTYKVIPFTPSAGVLEWVNGTFPLGEYLIGSARNGGAHGRYGVGDWTFMECRRKMTTETNKRFTFQQVCENFRPVMHHFFLERFLNPADWFERRLAYTRSVAASSMVGYIVGLGDRHARNILIDEVTAEVVHIDLGVAFEQGLMLKTPERVPFRLTRDIIDGMGVTGVEGVFRRCCEESLSVMRTNKDALLKIIEVHFFFKPL</sequence>
<keyword evidence="3" id="KW-0723">Serine/threonine-protein kinase</keyword>
<evidence type="ECO:0000256" key="12">
    <source>
        <dbReference type="ARBA" id="ARBA00048679"/>
    </source>
</evidence>
<dbReference type="Pfam" id="PF25360">
    <property type="entry name" value="TPR_ATM"/>
    <property type="match status" value="1"/>
</dbReference>
<name>S8CSM8_9LAMI</name>
<dbReference type="InterPro" id="IPR057445">
    <property type="entry name" value="ATM_TPR"/>
</dbReference>
<keyword evidence="14" id="KW-0175">Coiled coil</keyword>
<evidence type="ECO:0000256" key="9">
    <source>
        <dbReference type="ARBA" id="ARBA00023242"/>
    </source>
</evidence>
<dbReference type="OrthoDB" id="902563at2759"/>
<comment type="catalytic activity">
    <reaction evidence="11">
        <text>L-threonyl-[protein] + ATP = O-phospho-L-threonyl-[protein] + ADP + H(+)</text>
        <dbReference type="Rhea" id="RHEA:46608"/>
        <dbReference type="Rhea" id="RHEA-COMP:11060"/>
        <dbReference type="Rhea" id="RHEA-COMP:11605"/>
        <dbReference type="ChEBI" id="CHEBI:15378"/>
        <dbReference type="ChEBI" id="CHEBI:30013"/>
        <dbReference type="ChEBI" id="CHEBI:30616"/>
        <dbReference type="ChEBI" id="CHEBI:61977"/>
        <dbReference type="ChEBI" id="CHEBI:456216"/>
        <dbReference type="EC" id="2.7.11.1"/>
    </reaction>
</comment>
<evidence type="ECO:0000256" key="7">
    <source>
        <dbReference type="ARBA" id="ARBA00022777"/>
    </source>
</evidence>
<keyword evidence="18" id="KW-1185">Reference proteome</keyword>
<dbReference type="SMART" id="SM00146">
    <property type="entry name" value="PI3Kc"/>
    <property type="match status" value="1"/>
</dbReference>
<dbReference type="PROSITE" id="PS50290">
    <property type="entry name" value="PI3_4_KINASE_3"/>
    <property type="match status" value="1"/>
</dbReference>
<gene>
    <name evidence="17" type="ORF">M569_04441</name>
</gene>
<feature type="domain" description="FAT" evidence="16">
    <location>
        <begin position="610"/>
        <end position="1246"/>
    </location>
</feature>
<reference evidence="17 18" key="1">
    <citation type="journal article" date="2013" name="BMC Genomics">
        <title>The miniature genome of a carnivorous plant Genlisea aurea contains a low number of genes and short non-coding sequences.</title>
        <authorList>
            <person name="Leushkin E.V."/>
            <person name="Sutormin R.A."/>
            <person name="Nabieva E.R."/>
            <person name="Penin A.A."/>
            <person name="Kondrashov A.S."/>
            <person name="Logacheva M.D."/>
        </authorList>
    </citation>
    <scope>NUCLEOTIDE SEQUENCE [LARGE SCALE GENOMIC DNA]</scope>
</reference>
<dbReference type="InterPro" id="IPR003151">
    <property type="entry name" value="PIK-rel_kinase_FAT"/>
</dbReference>
<keyword evidence="5" id="KW-0547">Nucleotide-binding</keyword>
<keyword evidence="9" id="KW-0539">Nucleus</keyword>
<dbReference type="GO" id="GO:0006281">
    <property type="term" value="P:DNA repair"/>
    <property type="evidence" value="ECO:0007669"/>
    <property type="project" value="InterPro"/>
</dbReference>
<dbReference type="Gene3D" id="3.30.1010.10">
    <property type="entry name" value="Phosphatidylinositol 3-kinase Catalytic Subunit, Chain A, domain 4"/>
    <property type="match status" value="1"/>
</dbReference>
<dbReference type="InterPro" id="IPR036940">
    <property type="entry name" value="PI3/4_kinase_cat_sf"/>
</dbReference>
<dbReference type="EC" id="2.7.11.1" evidence="2"/>
<evidence type="ECO:0000256" key="2">
    <source>
        <dbReference type="ARBA" id="ARBA00012513"/>
    </source>
</evidence>
<dbReference type="PANTHER" id="PTHR37079:SF4">
    <property type="entry name" value="SERINE_THREONINE-PROTEIN KINASE ATM"/>
    <property type="match status" value="1"/>
</dbReference>
<dbReference type="PROSITE" id="PS51189">
    <property type="entry name" value="FAT"/>
    <property type="match status" value="1"/>
</dbReference>
<protein>
    <recommendedName>
        <fullName evidence="13">Serine/threonine-protein kinase ATM</fullName>
        <ecNumber evidence="2">2.7.11.1</ecNumber>
    </recommendedName>
</protein>
<keyword evidence="10" id="KW-0131">Cell cycle</keyword>
<comment type="catalytic activity">
    <reaction evidence="12">
        <text>L-seryl-[protein] + ATP = O-phospho-L-seryl-[protein] + ADP + H(+)</text>
        <dbReference type="Rhea" id="RHEA:17989"/>
        <dbReference type="Rhea" id="RHEA-COMP:9863"/>
        <dbReference type="Rhea" id="RHEA-COMP:11604"/>
        <dbReference type="ChEBI" id="CHEBI:15378"/>
        <dbReference type="ChEBI" id="CHEBI:29999"/>
        <dbReference type="ChEBI" id="CHEBI:30616"/>
        <dbReference type="ChEBI" id="CHEBI:83421"/>
        <dbReference type="ChEBI" id="CHEBI:456216"/>
        <dbReference type="EC" id="2.7.11.1"/>
    </reaction>
</comment>
<keyword evidence="4" id="KW-0808">Transferase</keyword>
<feature type="domain" description="PI3K/PI4K catalytic" evidence="15">
    <location>
        <begin position="1353"/>
        <end position="1623"/>
    </location>
</feature>
<evidence type="ECO:0000256" key="14">
    <source>
        <dbReference type="SAM" id="Coils"/>
    </source>
</evidence>
<evidence type="ECO:0000259" key="16">
    <source>
        <dbReference type="PROSITE" id="PS51189"/>
    </source>
</evidence>
<keyword evidence="8" id="KW-0067">ATP-binding</keyword>
<dbReference type="PANTHER" id="PTHR37079">
    <property type="entry name" value="SERINE/THREONINE-PROTEIN KINASE ATM"/>
    <property type="match status" value="1"/>
</dbReference>
<dbReference type="SUPFAM" id="SSF56112">
    <property type="entry name" value="Protein kinase-like (PK-like)"/>
    <property type="match status" value="1"/>
</dbReference>
<evidence type="ECO:0000256" key="13">
    <source>
        <dbReference type="ARBA" id="ARBA00073111"/>
    </source>
</evidence>
<dbReference type="InterPro" id="IPR044107">
    <property type="entry name" value="PIKKc_ATM"/>
</dbReference>
<evidence type="ECO:0000259" key="15">
    <source>
        <dbReference type="PROSITE" id="PS50290"/>
    </source>
</evidence>
<dbReference type="GO" id="GO:0005524">
    <property type="term" value="F:ATP binding"/>
    <property type="evidence" value="ECO:0007669"/>
    <property type="project" value="UniProtKB-KW"/>
</dbReference>
<evidence type="ECO:0000256" key="1">
    <source>
        <dbReference type="ARBA" id="ARBA00004123"/>
    </source>
</evidence>
<evidence type="ECO:0000256" key="4">
    <source>
        <dbReference type="ARBA" id="ARBA00022679"/>
    </source>
</evidence>
<dbReference type="Pfam" id="PF02259">
    <property type="entry name" value="FAT"/>
    <property type="match status" value="1"/>
</dbReference>
<dbReference type="GO" id="GO:0004674">
    <property type="term" value="F:protein serine/threonine kinase activity"/>
    <property type="evidence" value="ECO:0007669"/>
    <property type="project" value="UniProtKB-KW"/>
</dbReference>
<comment type="subcellular location">
    <subcellularLocation>
        <location evidence="1">Nucleus</location>
    </subcellularLocation>
</comment>
<dbReference type="EMBL" id="AUSU01001728">
    <property type="protein sequence ID" value="EPS70319.1"/>
    <property type="molecule type" value="Genomic_DNA"/>
</dbReference>
<dbReference type="PROSITE" id="PS00915">
    <property type="entry name" value="PI3_4_KINASE_1"/>
    <property type="match status" value="1"/>
</dbReference>
<dbReference type="InterPro" id="IPR014009">
    <property type="entry name" value="PIK_FAT"/>
</dbReference>
<dbReference type="InterPro" id="IPR011009">
    <property type="entry name" value="Kinase-like_dom_sf"/>
</dbReference>
<dbReference type="PROSITE" id="PS00916">
    <property type="entry name" value="PI3_4_KINASE_2"/>
    <property type="match status" value="1"/>
</dbReference>
<dbReference type="GO" id="GO:0005634">
    <property type="term" value="C:nucleus"/>
    <property type="evidence" value="ECO:0007669"/>
    <property type="project" value="UniProtKB-SubCell"/>
</dbReference>
<evidence type="ECO:0000313" key="17">
    <source>
        <dbReference type="EMBL" id="EPS70319.1"/>
    </source>
</evidence>
<dbReference type="Gene3D" id="1.10.1070.11">
    <property type="entry name" value="Phosphatidylinositol 3-/4-kinase, catalytic domain"/>
    <property type="match status" value="1"/>
</dbReference>
<organism evidence="17 18">
    <name type="scientific">Genlisea aurea</name>
    <dbReference type="NCBI Taxonomy" id="192259"/>
    <lineage>
        <taxon>Eukaryota</taxon>
        <taxon>Viridiplantae</taxon>
        <taxon>Streptophyta</taxon>
        <taxon>Embryophyta</taxon>
        <taxon>Tracheophyta</taxon>
        <taxon>Spermatophyta</taxon>
        <taxon>Magnoliopsida</taxon>
        <taxon>eudicotyledons</taxon>
        <taxon>Gunneridae</taxon>
        <taxon>Pentapetalae</taxon>
        <taxon>asterids</taxon>
        <taxon>lamiids</taxon>
        <taxon>Lamiales</taxon>
        <taxon>Lentibulariaceae</taxon>
        <taxon>Genlisea</taxon>
    </lineage>
</organism>
<evidence type="ECO:0000313" key="18">
    <source>
        <dbReference type="Proteomes" id="UP000015453"/>
    </source>
</evidence>
<dbReference type="InterPro" id="IPR000403">
    <property type="entry name" value="PI3/4_kinase_cat_dom"/>
</dbReference>
<feature type="non-terminal residue" evidence="17">
    <location>
        <position position="1"/>
    </location>
</feature>
<dbReference type="InterPro" id="IPR038980">
    <property type="entry name" value="ATM_plant"/>
</dbReference>
<comment type="caution">
    <text evidence="17">The sequence shown here is derived from an EMBL/GenBank/DDBJ whole genome shotgun (WGS) entry which is preliminary data.</text>
</comment>
<evidence type="ECO:0000256" key="11">
    <source>
        <dbReference type="ARBA" id="ARBA00047899"/>
    </source>
</evidence>
<evidence type="ECO:0000256" key="8">
    <source>
        <dbReference type="ARBA" id="ARBA00022840"/>
    </source>
</evidence>
<dbReference type="Pfam" id="PF00454">
    <property type="entry name" value="PI3_PI4_kinase"/>
    <property type="match status" value="1"/>
</dbReference>
<dbReference type="InterPro" id="IPR018936">
    <property type="entry name" value="PI3/4_kinase_CS"/>
</dbReference>
<evidence type="ECO:0000256" key="10">
    <source>
        <dbReference type="ARBA" id="ARBA00023306"/>
    </source>
</evidence>
<feature type="non-terminal residue" evidence="17">
    <location>
        <position position="1623"/>
    </location>
</feature>
<dbReference type="FunFam" id="3.30.1010.10:FF:000023">
    <property type="entry name" value="Serine/threonine-protein kinase ATM"/>
    <property type="match status" value="1"/>
</dbReference>
<keyword evidence="6" id="KW-0227">DNA damage</keyword>
<evidence type="ECO:0000256" key="3">
    <source>
        <dbReference type="ARBA" id="ARBA00022527"/>
    </source>
</evidence>
<evidence type="ECO:0000256" key="6">
    <source>
        <dbReference type="ARBA" id="ARBA00022763"/>
    </source>
</evidence>
<dbReference type="Proteomes" id="UP000015453">
    <property type="component" value="Unassembled WGS sequence"/>
</dbReference>
<evidence type="ECO:0000256" key="5">
    <source>
        <dbReference type="ARBA" id="ARBA00022741"/>
    </source>
</evidence>
<dbReference type="CDD" id="cd05171">
    <property type="entry name" value="PIKKc_ATM"/>
    <property type="match status" value="1"/>
</dbReference>
<keyword evidence="7" id="KW-0418">Kinase</keyword>
<accession>S8CSM8</accession>
<feature type="coiled-coil region" evidence="14">
    <location>
        <begin position="1101"/>
        <end position="1135"/>
    </location>
</feature>
<proteinExistence type="predicted"/>